<dbReference type="InterPro" id="IPR018090">
    <property type="entry name" value="Pyrmidine_PPas_bac/euk"/>
</dbReference>
<comment type="subunit">
    <text evidence="2">Homodimer.</text>
</comment>
<keyword evidence="4 6" id="KW-0808">Transferase</keyword>
<dbReference type="PANTHER" id="PTHR10515:SF0">
    <property type="entry name" value="THYMIDINE PHOSPHORYLASE"/>
    <property type="match status" value="1"/>
</dbReference>
<dbReference type="EC" id="2.4.2.4" evidence="6"/>
<dbReference type="Proteomes" id="UP000885759">
    <property type="component" value="Unassembled WGS sequence"/>
</dbReference>
<dbReference type="NCBIfam" id="TIGR02644">
    <property type="entry name" value="Y_phosphoryl"/>
    <property type="match status" value="1"/>
</dbReference>
<dbReference type="PANTHER" id="PTHR10515">
    <property type="entry name" value="THYMIDINE PHOSPHORYLASE"/>
    <property type="match status" value="1"/>
</dbReference>
<proteinExistence type="inferred from homology"/>
<keyword evidence="3 6" id="KW-0328">Glycosyltransferase</keyword>
<dbReference type="InterPro" id="IPR036320">
    <property type="entry name" value="Glycosyl_Trfase_fam3_N_dom_sf"/>
</dbReference>
<feature type="domain" description="Pyrimidine nucleoside phosphorylase C-terminal" evidence="5">
    <location>
        <begin position="342"/>
        <end position="416"/>
    </location>
</feature>
<comment type="similarity">
    <text evidence="1">Belongs to the thymidine/pyrimidine-nucleoside phosphorylase family.</text>
</comment>
<dbReference type="SUPFAM" id="SSF54680">
    <property type="entry name" value="Pyrimidine nucleoside phosphorylase C-terminal domain"/>
    <property type="match status" value="1"/>
</dbReference>
<dbReference type="Pfam" id="PF07831">
    <property type="entry name" value="PYNP_C"/>
    <property type="match status" value="1"/>
</dbReference>
<dbReference type="InterPro" id="IPR035902">
    <property type="entry name" value="Nuc_phospho_transferase"/>
</dbReference>
<dbReference type="SUPFAM" id="SSF47648">
    <property type="entry name" value="Nucleoside phosphorylase/phosphoribosyltransferase N-terminal domain"/>
    <property type="match status" value="1"/>
</dbReference>
<dbReference type="InterPro" id="IPR013102">
    <property type="entry name" value="PYNP_C"/>
</dbReference>
<organism evidence="6">
    <name type="scientific">Oceanithermus profundus</name>
    <dbReference type="NCBI Taxonomy" id="187137"/>
    <lineage>
        <taxon>Bacteria</taxon>
        <taxon>Thermotogati</taxon>
        <taxon>Deinococcota</taxon>
        <taxon>Deinococci</taxon>
        <taxon>Thermales</taxon>
        <taxon>Thermaceae</taxon>
        <taxon>Oceanithermus</taxon>
    </lineage>
</organism>
<evidence type="ECO:0000256" key="1">
    <source>
        <dbReference type="ARBA" id="ARBA00006915"/>
    </source>
</evidence>
<dbReference type="SUPFAM" id="SSF52418">
    <property type="entry name" value="Nucleoside phosphorylase/phosphoribosyltransferase catalytic domain"/>
    <property type="match status" value="1"/>
</dbReference>
<dbReference type="InterPro" id="IPR000053">
    <property type="entry name" value="Thymidine/pyrmidine_PPase"/>
</dbReference>
<dbReference type="AlphaFoldDB" id="A0A7C4V603"/>
<evidence type="ECO:0000256" key="2">
    <source>
        <dbReference type="ARBA" id="ARBA00011738"/>
    </source>
</evidence>
<dbReference type="PIRSF" id="PIRSF000478">
    <property type="entry name" value="TP_PyNP"/>
    <property type="match status" value="1"/>
</dbReference>
<reference evidence="6" key="1">
    <citation type="journal article" date="2020" name="mSystems">
        <title>Genome- and Community-Level Interaction Insights into Carbon Utilization and Element Cycling Functions of Hydrothermarchaeota in Hydrothermal Sediment.</title>
        <authorList>
            <person name="Zhou Z."/>
            <person name="Liu Y."/>
            <person name="Xu W."/>
            <person name="Pan J."/>
            <person name="Luo Z.H."/>
            <person name="Li M."/>
        </authorList>
    </citation>
    <scope>NUCLEOTIDE SEQUENCE [LARGE SCALE GENOMIC DNA]</scope>
    <source>
        <strain evidence="6">HyVt-570</strain>
    </source>
</reference>
<dbReference type="Gene3D" id="3.90.1170.30">
    <property type="entry name" value="Pyrimidine nucleoside phosphorylase-like, C-terminal domain"/>
    <property type="match status" value="1"/>
</dbReference>
<sequence length="430" mass="45539">MLSGMHAVEFIEKKRDGGEHTSAELYAWITAYVRDALPDYQMAAWLMAVFFQGMTPRETAELTLAMAHSGEMMDLAGLGVTVDKHSSGGVGDKTTLVVAPLLAAAGLVVAKMSGRGLAHTGGTIDKLESIPGWRAELSDEEFLRQAREVGLVIAGQSKNLAPADGKMYALRDVTGTVPSIPLIASSIMSKKLAAGARIITLDVKVGKGAFMKDLEHARELARLMVSIGRHSGREVRAVLSQMDQPLGRAVGNAIEVREAIATLQGEGPADLTELSLALAREALEAAGEDPARAEAVWKSGAALDKLRAFVAAQGGDARVVDDPERLELAPDVSEVRAGSDGVVAELDALDVGRAVLRLGGGRERKGDTIDHGVGVLLHRKVGDSVRRGDILAEVFHREGRGLSEASELLQQAFRIAHDASPPPLILEVVA</sequence>
<name>A0A7C4V603_9DEIN</name>
<accession>A0A7C4V603</accession>
<dbReference type="InterPro" id="IPR000312">
    <property type="entry name" value="Glycosyl_Trfase_fam3"/>
</dbReference>
<dbReference type="Gene3D" id="3.40.1030.10">
    <property type="entry name" value="Nucleoside phosphorylase/phosphoribosyltransferase catalytic domain"/>
    <property type="match status" value="1"/>
</dbReference>
<dbReference type="InterPro" id="IPR036566">
    <property type="entry name" value="PYNP-like_C_sf"/>
</dbReference>
<gene>
    <name evidence="6" type="ORF">ENK37_06510</name>
</gene>
<dbReference type="PROSITE" id="PS00647">
    <property type="entry name" value="THYMID_PHOSPHORYLASE"/>
    <property type="match status" value="1"/>
</dbReference>
<evidence type="ECO:0000256" key="4">
    <source>
        <dbReference type="ARBA" id="ARBA00022679"/>
    </source>
</evidence>
<comment type="caution">
    <text evidence="6">The sequence shown here is derived from an EMBL/GenBank/DDBJ whole genome shotgun (WGS) entry which is preliminary data.</text>
</comment>
<dbReference type="GO" id="GO:0006206">
    <property type="term" value="P:pyrimidine nucleobase metabolic process"/>
    <property type="evidence" value="ECO:0007669"/>
    <property type="project" value="InterPro"/>
</dbReference>
<dbReference type="GO" id="GO:0006213">
    <property type="term" value="P:pyrimidine nucleoside metabolic process"/>
    <property type="evidence" value="ECO:0007669"/>
    <property type="project" value="InterPro"/>
</dbReference>
<evidence type="ECO:0000259" key="5">
    <source>
        <dbReference type="SMART" id="SM00941"/>
    </source>
</evidence>
<dbReference type="Gene3D" id="1.20.970.10">
    <property type="entry name" value="Transferase, Pyrimidine Nucleoside Phosphorylase, Chain C"/>
    <property type="match status" value="1"/>
</dbReference>
<dbReference type="FunFam" id="3.40.1030.10:FF:000003">
    <property type="entry name" value="Pyrimidine-nucleoside phosphorylase"/>
    <property type="match status" value="1"/>
</dbReference>
<dbReference type="GO" id="GO:0009032">
    <property type="term" value="F:thymidine phosphorylase activity"/>
    <property type="evidence" value="ECO:0007669"/>
    <property type="project" value="UniProtKB-EC"/>
</dbReference>
<dbReference type="Pfam" id="PF02885">
    <property type="entry name" value="Glycos_trans_3N"/>
    <property type="match status" value="1"/>
</dbReference>
<dbReference type="NCBIfam" id="NF004490">
    <property type="entry name" value="PRK05820.1"/>
    <property type="match status" value="1"/>
</dbReference>
<dbReference type="InterPro" id="IPR017872">
    <property type="entry name" value="Pyrmidine_PPase_CS"/>
</dbReference>
<protein>
    <submittedName>
        <fullName evidence="6">Thymidine phosphorylase</fullName>
        <ecNumber evidence="6">2.4.2.4</ecNumber>
    </submittedName>
</protein>
<dbReference type="InterPro" id="IPR017459">
    <property type="entry name" value="Glycosyl_Trfase_fam3_N_dom"/>
</dbReference>
<dbReference type="GO" id="GO:0004645">
    <property type="term" value="F:1,4-alpha-oligoglucan phosphorylase activity"/>
    <property type="evidence" value="ECO:0007669"/>
    <property type="project" value="InterPro"/>
</dbReference>
<dbReference type="EMBL" id="DRPZ01000174">
    <property type="protein sequence ID" value="HGY09687.1"/>
    <property type="molecule type" value="Genomic_DNA"/>
</dbReference>
<dbReference type="GO" id="GO:0005829">
    <property type="term" value="C:cytosol"/>
    <property type="evidence" value="ECO:0007669"/>
    <property type="project" value="TreeGrafter"/>
</dbReference>
<dbReference type="Pfam" id="PF00591">
    <property type="entry name" value="Glycos_transf_3"/>
    <property type="match status" value="1"/>
</dbReference>
<evidence type="ECO:0000256" key="3">
    <source>
        <dbReference type="ARBA" id="ARBA00022676"/>
    </source>
</evidence>
<dbReference type="SMART" id="SM00941">
    <property type="entry name" value="PYNP_C"/>
    <property type="match status" value="1"/>
</dbReference>
<evidence type="ECO:0000313" key="6">
    <source>
        <dbReference type="EMBL" id="HGY09687.1"/>
    </source>
</evidence>